<dbReference type="PANTHER" id="PTHR34580">
    <property type="match status" value="1"/>
</dbReference>
<dbReference type="GO" id="GO:0003677">
    <property type="term" value="F:DNA binding"/>
    <property type="evidence" value="ECO:0007669"/>
    <property type="project" value="UniProtKB-KW"/>
</dbReference>
<dbReference type="OrthoDB" id="43316at2"/>
<dbReference type="PANTHER" id="PTHR34580:SF9">
    <property type="entry name" value="SLL5097 PROTEIN"/>
    <property type="match status" value="1"/>
</dbReference>
<accession>A0A9X1C9H3</accession>
<dbReference type="RefSeq" id="WP_057779477.1">
    <property type="nucleotide sequence ID" value="NZ_JAGGJQ010000009.1"/>
</dbReference>
<keyword evidence="1" id="KW-0238">DNA-binding</keyword>
<organism evidence="1 3">
    <name type="scientific">Formosa algae</name>
    <dbReference type="NCBI Taxonomy" id="225843"/>
    <lineage>
        <taxon>Bacteria</taxon>
        <taxon>Pseudomonadati</taxon>
        <taxon>Bacteroidota</taxon>
        <taxon>Flavobacteriia</taxon>
        <taxon>Flavobacteriales</taxon>
        <taxon>Flavobacteriaceae</taxon>
        <taxon>Formosa</taxon>
    </lineage>
</organism>
<dbReference type="Proteomes" id="UP001138672">
    <property type="component" value="Unassembled WGS sequence"/>
</dbReference>
<reference evidence="1" key="1">
    <citation type="submission" date="2021-03" db="EMBL/GenBank/DDBJ databases">
        <title>Genomic Encyclopedia of Type Strains, Phase IV (KMG-IV): sequencing the most valuable type-strain genomes for metagenomic binning, comparative biology and taxonomic classification.</title>
        <authorList>
            <person name="Goeker M."/>
        </authorList>
    </citation>
    <scope>NUCLEOTIDE SEQUENCE</scope>
    <source>
        <strain evidence="1">DSM 15523</strain>
        <strain evidence="2 4">DSM 16476</strain>
    </source>
</reference>
<evidence type="ECO:0000313" key="3">
    <source>
        <dbReference type="Proteomes" id="UP001138672"/>
    </source>
</evidence>
<dbReference type="EMBL" id="JAUSUU010000009">
    <property type="protein sequence ID" value="MDQ0336484.1"/>
    <property type="molecule type" value="Genomic_DNA"/>
</dbReference>
<evidence type="ECO:0000313" key="4">
    <source>
        <dbReference type="Proteomes" id="UP001231587"/>
    </source>
</evidence>
<name>A0A9X1C9H3_9FLAO</name>
<dbReference type="AlphaFoldDB" id="A0A9X1C9H3"/>
<evidence type="ECO:0000313" key="2">
    <source>
        <dbReference type="EMBL" id="MDQ0336484.1"/>
    </source>
</evidence>
<comment type="caution">
    <text evidence="1">The sequence shown here is derived from an EMBL/GenBank/DDBJ whole genome shotgun (WGS) entry which is preliminary data.</text>
</comment>
<dbReference type="InterPro" id="IPR051534">
    <property type="entry name" value="CBASS_pafABC_assoc_protein"/>
</dbReference>
<sequence length="327" mass="39363">MTSEFLRRYYVLRIIKNPELYDLSKPYVTYEELRNALETIVERNQDDSLYEKLEFNSRKTITRDIKDIRAFNKVHIKHKRFHGYYVEEKDFEVSEHLKEIFEKTELYLLQHHAHAWKDYVTTSRTSLSPYVDMVALINAIECKYLIEVDYKGWYDDNRFQKIKNIFQPLHIKEINNAWYLIAHNSEIGIYALCLDSRINGLSITTRVCKNPISFNEAEYFKYSIGILKTDLKPEWLHIKVANHHFKYLESNPLHHSQVILSRPKDLDTQFLDYNNERIWGELKIYVEPNYEFYMQILKYNLWVKLVSPKHVVADLKAHIKCISDYYN</sequence>
<proteinExistence type="predicted"/>
<dbReference type="Proteomes" id="UP001231587">
    <property type="component" value="Unassembled WGS sequence"/>
</dbReference>
<keyword evidence="4" id="KW-1185">Reference proteome</keyword>
<dbReference type="EMBL" id="JAGGJQ010000009">
    <property type="protein sequence ID" value="MBP1841096.1"/>
    <property type="molecule type" value="Genomic_DNA"/>
</dbReference>
<gene>
    <name evidence="1" type="ORF">J2Z56_003028</name>
    <name evidence="2" type="ORF">J2Z57_002938</name>
</gene>
<evidence type="ECO:0000313" key="1">
    <source>
        <dbReference type="EMBL" id="MBP1841096.1"/>
    </source>
</evidence>
<protein>
    <submittedName>
        <fullName evidence="1">DNA-binding transcriptional regulator YafY</fullName>
    </submittedName>
</protein>